<dbReference type="InterPro" id="IPR013785">
    <property type="entry name" value="Aldolase_TIM"/>
</dbReference>
<accession>W4QQ67</accession>
<dbReference type="UniPathway" id="UPA00060">
    <property type="reaction ID" value="UER00141"/>
</dbReference>
<feature type="binding site" evidence="9">
    <location>
        <position position="88"/>
    </location>
    <ligand>
        <name>Mg(2+)</name>
        <dbReference type="ChEBI" id="CHEBI:18420"/>
    </ligand>
</feature>
<dbReference type="InterPro" id="IPR036206">
    <property type="entry name" value="ThiamineP_synth_sf"/>
</dbReference>
<feature type="binding site" evidence="9">
    <location>
        <position position="106"/>
    </location>
    <ligand>
        <name>4-amino-2-methyl-5-(diphosphooxymethyl)pyrimidine</name>
        <dbReference type="ChEBI" id="CHEBI:57841"/>
    </ligand>
</feature>
<evidence type="ECO:0000256" key="9">
    <source>
        <dbReference type="HAMAP-Rule" id="MF_00097"/>
    </source>
</evidence>
<keyword evidence="14" id="KW-1185">Reference proteome</keyword>
<dbReference type="GO" id="GO:0000287">
    <property type="term" value="F:magnesium ion binding"/>
    <property type="evidence" value="ECO:0007669"/>
    <property type="project" value="UniProtKB-UniRule"/>
</dbReference>
<feature type="binding site" evidence="9">
    <location>
        <position position="135"/>
    </location>
    <ligand>
        <name>4-amino-2-methyl-5-(diphosphooxymethyl)pyrimidine</name>
        <dbReference type="ChEBI" id="CHEBI:57841"/>
    </ligand>
</feature>
<dbReference type="CDD" id="cd00564">
    <property type="entry name" value="TMP_TenI"/>
    <property type="match status" value="1"/>
</dbReference>
<evidence type="ECO:0000256" key="3">
    <source>
        <dbReference type="ARBA" id="ARBA00022723"/>
    </source>
</evidence>
<dbReference type="AlphaFoldDB" id="W4QQ67"/>
<reference evidence="13 14" key="1">
    <citation type="journal article" date="2014" name="Genome Announc.">
        <title>Draft Genome Sequences of Three Alkaliphilic Bacillus Strains, Bacillus wakoensis JCM 9140T, Bacillus akibai JCM 9157T, and Bacillus hemicellulosilyticus JCM 9152T.</title>
        <authorList>
            <person name="Yuki M."/>
            <person name="Oshima K."/>
            <person name="Suda W."/>
            <person name="Oshida Y."/>
            <person name="Kitamura K."/>
            <person name="Iida T."/>
            <person name="Hattori M."/>
            <person name="Ohkuma M."/>
        </authorList>
    </citation>
    <scope>NUCLEOTIDE SEQUENCE [LARGE SCALE GENOMIC DNA]</scope>
    <source>
        <strain evidence="13 14">JCM 9157</strain>
    </source>
</reference>
<evidence type="ECO:0000256" key="4">
    <source>
        <dbReference type="ARBA" id="ARBA00022842"/>
    </source>
</evidence>
<feature type="domain" description="Thiamine phosphate synthase/TenI" evidence="12">
    <location>
        <begin position="6"/>
        <end position="186"/>
    </location>
</feature>
<sequence length="209" mass="22958">MKEFKLYAITGEEFHQGRDLIEVMEQAILGGVDIIQLRDKTSSKREVLRKAKALRELTHKYNVTFIVNDHIDVALAVDADGIHIGQDDLPLEEARKILGDKIIGISTHKIEEAREAEAGGADYIGVGPIFHTNSKVDVVDPVTTTYIQQVADEISIPFVAIGGIKLHNVDQVLKAGATRICMISEIVGAQDIKGICETFTKILNEKGEV</sequence>
<evidence type="ECO:0000256" key="6">
    <source>
        <dbReference type="ARBA" id="ARBA00047334"/>
    </source>
</evidence>
<keyword evidence="4 9" id="KW-0460">Magnesium</keyword>
<comment type="pathway">
    <text evidence="1 9 11">Cofactor biosynthesis; thiamine diphosphate biosynthesis; thiamine phosphate from 4-amino-2-methyl-5-diphosphomethylpyrimidine and 4-methyl-5-(2-phosphoethyl)-thiazole: step 1/1.</text>
</comment>
<dbReference type="InterPro" id="IPR022998">
    <property type="entry name" value="ThiamineP_synth_TenI"/>
</dbReference>
<dbReference type="HAMAP" id="MF_00097">
    <property type="entry name" value="TMP_synthase"/>
    <property type="match status" value="1"/>
</dbReference>
<dbReference type="RefSeq" id="WP_035661611.1">
    <property type="nucleotide sequence ID" value="NZ_BAUV01000002.1"/>
</dbReference>
<proteinExistence type="inferred from homology"/>
<evidence type="ECO:0000256" key="8">
    <source>
        <dbReference type="ARBA" id="ARBA00047883"/>
    </source>
</evidence>
<comment type="caution">
    <text evidence="13">The sequence shown here is derived from an EMBL/GenBank/DDBJ whole genome shotgun (WGS) entry which is preliminary data.</text>
</comment>
<feature type="binding site" evidence="9">
    <location>
        <begin position="36"/>
        <end position="40"/>
    </location>
    <ligand>
        <name>4-amino-2-methyl-5-(diphosphooxymethyl)pyrimidine</name>
        <dbReference type="ChEBI" id="CHEBI:57841"/>
    </ligand>
</feature>
<gene>
    <name evidence="9" type="primary">thiE</name>
    <name evidence="13" type="ORF">JCM9157_472</name>
</gene>
<feature type="binding site" evidence="9">
    <location>
        <position position="69"/>
    </location>
    <ligand>
        <name>Mg(2+)</name>
        <dbReference type="ChEBI" id="CHEBI:18420"/>
    </ligand>
</feature>
<dbReference type="GO" id="GO:0009229">
    <property type="term" value="P:thiamine diphosphate biosynthetic process"/>
    <property type="evidence" value="ECO:0007669"/>
    <property type="project" value="UniProtKB-UniRule"/>
</dbReference>
<dbReference type="eggNOG" id="COG0352">
    <property type="taxonomic scope" value="Bacteria"/>
</dbReference>
<feature type="binding site" evidence="9">
    <location>
        <begin position="183"/>
        <end position="184"/>
    </location>
    <ligand>
        <name>2-[(2R,5Z)-2-carboxy-4-methylthiazol-5(2H)-ylidene]ethyl phosphate</name>
        <dbReference type="ChEBI" id="CHEBI:62899"/>
    </ligand>
</feature>
<comment type="catalytic activity">
    <reaction evidence="6 9 10">
        <text>4-methyl-5-(2-phosphooxyethyl)-thiazole + 4-amino-2-methyl-5-(diphosphooxymethyl)pyrimidine + H(+) = thiamine phosphate + diphosphate</text>
        <dbReference type="Rhea" id="RHEA:22328"/>
        <dbReference type="ChEBI" id="CHEBI:15378"/>
        <dbReference type="ChEBI" id="CHEBI:33019"/>
        <dbReference type="ChEBI" id="CHEBI:37575"/>
        <dbReference type="ChEBI" id="CHEBI:57841"/>
        <dbReference type="ChEBI" id="CHEBI:58296"/>
        <dbReference type="EC" id="2.5.1.3"/>
    </reaction>
</comment>
<feature type="binding site" evidence="9">
    <location>
        <position position="163"/>
    </location>
    <ligand>
        <name>2-[(2R,5Z)-2-carboxy-4-methylthiazol-5(2H)-ylidene]ethyl phosphate</name>
        <dbReference type="ChEBI" id="CHEBI:62899"/>
    </ligand>
</feature>
<dbReference type="PANTHER" id="PTHR20857:SF23">
    <property type="entry name" value="THIAMINE BIOSYNTHETIC BIFUNCTIONAL ENZYME"/>
    <property type="match status" value="1"/>
</dbReference>
<name>W4QQ67_HALA3</name>
<dbReference type="GO" id="GO:0004789">
    <property type="term" value="F:thiamine-phosphate diphosphorylase activity"/>
    <property type="evidence" value="ECO:0007669"/>
    <property type="project" value="UniProtKB-UniRule"/>
</dbReference>
<organism evidence="13 14">
    <name type="scientific">Halalkalibacter akibai (strain ATCC 43226 / DSM 21942 / CIP 109018 / JCM 9157 / 1139)</name>
    <name type="common">Bacillus akibai</name>
    <dbReference type="NCBI Taxonomy" id="1236973"/>
    <lineage>
        <taxon>Bacteria</taxon>
        <taxon>Bacillati</taxon>
        <taxon>Bacillota</taxon>
        <taxon>Bacilli</taxon>
        <taxon>Bacillales</taxon>
        <taxon>Bacillaceae</taxon>
        <taxon>Halalkalibacter</taxon>
    </lineage>
</organism>
<keyword evidence="3 9" id="KW-0479">Metal-binding</keyword>
<comment type="catalytic activity">
    <reaction evidence="8 9 10">
        <text>2-[(2R,5Z)-2-carboxy-4-methylthiazol-5(2H)-ylidene]ethyl phosphate + 4-amino-2-methyl-5-(diphosphooxymethyl)pyrimidine + 2 H(+) = thiamine phosphate + CO2 + diphosphate</text>
        <dbReference type="Rhea" id="RHEA:47844"/>
        <dbReference type="ChEBI" id="CHEBI:15378"/>
        <dbReference type="ChEBI" id="CHEBI:16526"/>
        <dbReference type="ChEBI" id="CHEBI:33019"/>
        <dbReference type="ChEBI" id="CHEBI:37575"/>
        <dbReference type="ChEBI" id="CHEBI:57841"/>
        <dbReference type="ChEBI" id="CHEBI:62899"/>
        <dbReference type="EC" id="2.5.1.3"/>
    </reaction>
</comment>
<comment type="function">
    <text evidence="9">Condenses 4-methyl-5-(beta-hydroxyethyl)thiazole monophosphate (THZ-P) and 2-methyl-4-amino-5-hydroxymethyl pyrimidine pyrophosphate (HMP-PP) to form thiamine monophosphate (TMP).</text>
</comment>
<keyword evidence="5 9" id="KW-0784">Thiamine biosynthesis</keyword>
<evidence type="ECO:0000259" key="12">
    <source>
        <dbReference type="Pfam" id="PF02581"/>
    </source>
</evidence>
<dbReference type="FunFam" id="3.20.20.70:FF:000096">
    <property type="entry name" value="Thiamine-phosphate synthase"/>
    <property type="match status" value="1"/>
</dbReference>
<dbReference type="InterPro" id="IPR034291">
    <property type="entry name" value="TMP_synthase"/>
</dbReference>
<dbReference type="OrthoDB" id="9812206at2"/>
<dbReference type="GO" id="GO:0009228">
    <property type="term" value="P:thiamine biosynthetic process"/>
    <property type="evidence" value="ECO:0007669"/>
    <property type="project" value="UniProtKB-KW"/>
</dbReference>
<dbReference type="GO" id="GO:0005737">
    <property type="term" value="C:cytoplasm"/>
    <property type="evidence" value="ECO:0007669"/>
    <property type="project" value="TreeGrafter"/>
</dbReference>
<evidence type="ECO:0000256" key="11">
    <source>
        <dbReference type="RuleBase" id="RU004253"/>
    </source>
</evidence>
<dbReference type="Proteomes" id="UP000018896">
    <property type="component" value="Unassembled WGS sequence"/>
</dbReference>
<evidence type="ECO:0000256" key="7">
    <source>
        <dbReference type="ARBA" id="ARBA00047851"/>
    </source>
</evidence>
<feature type="binding site" evidence="9">
    <location>
        <begin position="132"/>
        <end position="134"/>
    </location>
    <ligand>
        <name>2-[(2R,5Z)-2-carboxy-4-methylthiazol-5(2H)-ylidene]ethyl phosphate</name>
        <dbReference type="ChEBI" id="CHEBI:62899"/>
    </ligand>
</feature>
<comment type="similarity">
    <text evidence="9 10">Belongs to the thiamine-phosphate synthase family.</text>
</comment>
<keyword evidence="2 9" id="KW-0808">Transferase</keyword>
<comment type="cofactor">
    <cofactor evidence="9">
        <name>Mg(2+)</name>
        <dbReference type="ChEBI" id="CHEBI:18420"/>
    </cofactor>
    <text evidence="9">Binds 1 Mg(2+) ion per subunit.</text>
</comment>
<dbReference type="STRING" id="1236973.JCM9157_472"/>
<evidence type="ECO:0000256" key="1">
    <source>
        <dbReference type="ARBA" id="ARBA00005165"/>
    </source>
</evidence>
<evidence type="ECO:0000313" key="14">
    <source>
        <dbReference type="Proteomes" id="UP000018896"/>
    </source>
</evidence>
<feature type="binding site" evidence="9">
    <location>
        <position position="68"/>
    </location>
    <ligand>
        <name>4-amino-2-methyl-5-(diphosphooxymethyl)pyrimidine</name>
        <dbReference type="ChEBI" id="CHEBI:57841"/>
    </ligand>
</feature>
<dbReference type="Pfam" id="PF02581">
    <property type="entry name" value="TMP-TENI"/>
    <property type="match status" value="1"/>
</dbReference>
<evidence type="ECO:0000256" key="10">
    <source>
        <dbReference type="RuleBase" id="RU003826"/>
    </source>
</evidence>
<dbReference type="Gene3D" id="3.20.20.70">
    <property type="entry name" value="Aldolase class I"/>
    <property type="match status" value="1"/>
</dbReference>
<dbReference type="SUPFAM" id="SSF51391">
    <property type="entry name" value="Thiamin phosphate synthase"/>
    <property type="match status" value="1"/>
</dbReference>
<dbReference type="PANTHER" id="PTHR20857">
    <property type="entry name" value="THIAMINE-PHOSPHATE PYROPHOSPHORYLASE"/>
    <property type="match status" value="1"/>
</dbReference>
<dbReference type="EMBL" id="BAUV01000002">
    <property type="protein sequence ID" value="GAE33469.1"/>
    <property type="molecule type" value="Genomic_DNA"/>
</dbReference>
<protein>
    <recommendedName>
        <fullName evidence="9">Thiamine-phosphate synthase</fullName>
        <shortName evidence="9">TP synthase</shortName>
        <shortName evidence="9">TPS</shortName>
        <ecNumber evidence="9">2.5.1.3</ecNumber>
    </recommendedName>
    <alternativeName>
        <fullName evidence="9">Thiamine-phosphate pyrophosphorylase</fullName>
        <shortName evidence="9">TMP pyrophosphorylase</shortName>
        <shortName evidence="9">TMP-PPase</shortName>
    </alternativeName>
</protein>
<comment type="catalytic activity">
    <reaction evidence="7 9 10">
        <text>2-(2-carboxy-4-methylthiazol-5-yl)ethyl phosphate + 4-amino-2-methyl-5-(diphosphooxymethyl)pyrimidine + 2 H(+) = thiamine phosphate + CO2 + diphosphate</text>
        <dbReference type="Rhea" id="RHEA:47848"/>
        <dbReference type="ChEBI" id="CHEBI:15378"/>
        <dbReference type="ChEBI" id="CHEBI:16526"/>
        <dbReference type="ChEBI" id="CHEBI:33019"/>
        <dbReference type="ChEBI" id="CHEBI:37575"/>
        <dbReference type="ChEBI" id="CHEBI:57841"/>
        <dbReference type="ChEBI" id="CHEBI:62890"/>
        <dbReference type="EC" id="2.5.1.3"/>
    </reaction>
</comment>
<evidence type="ECO:0000256" key="2">
    <source>
        <dbReference type="ARBA" id="ARBA00022679"/>
    </source>
</evidence>
<evidence type="ECO:0000256" key="5">
    <source>
        <dbReference type="ARBA" id="ARBA00022977"/>
    </source>
</evidence>
<dbReference type="NCBIfam" id="TIGR00693">
    <property type="entry name" value="thiE"/>
    <property type="match status" value="1"/>
</dbReference>
<evidence type="ECO:0000313" key="13">
    <source>
        <dbReference type="EMBL" id="GAE33469.1"/>
    </source>
</evidence>
<dbReference type="EC" id="2.5.1.3" evidence="9"/>